<evidence type="ECO:0000256" key="8">
    <source>
        <dbReference type="HAMAP-Rule" id="MF_01937"/>
    </source>
</evidence>
<keyword evidence="4 8" id="KW-0808">Transferase</keyword>
<evidence type="ECO:0000256" key="3">
    <source>
        <dbReference type="ARBA" id="ARBA00022475"/>
    </source>
</evidence>
<keyword evidence="5 8" id="KW-0812">Transmembrane</keyword>
<dbReference type="EC" id="2.5.1.74" evidence="8 9"/>
<feature type="transmembrane region" description="Helical" evidence="8">
    <location>
        <begin position="124"/>
        <end position="146"/>
    </location>
</feature>
<comment type="catalytic activity">
    <reaction evidence="8">
        <text>an all-trans-polyprenyl diphosphate + 1,4-dihydroxy-2-naphthoate + H(+) = a 2-demethylmenaquinol + CO2 + diphosphate</text>
        <dbReference type="Rhea" id="RHEA:26478"/>
        <dbReference type="Rhea" id="RHEA-COMP:9563"/>
        <dbReference type="Rhea" id="RHEA-COMP:9564"/>
        <dbReference type="ChEBI" id="CHEBI:11173"/>
        <dbReference type="ChEBI" id="CHEBI:15378"/>
        <dbReference type="ChEBI" id="CHEBI:16526"/>
        <dbReference type="ChEBI" id="CHEBI:33019"/>
        <dbReference type="ChEBI" id="CHEBI:55437"/>
        <dbReference type="ChEBI" id="CHEBI:58914"/>
        <dbReference type="EC" id="2.5.1.74"/>
    </reaction>
</comment>
<dbReference type="Proteomes" id="UP000229307">
    <property type="component" value="Unassembled WGS sequence"/>
</dbReference>
<dbReference type="Pfam" id="PF01040">
    <property type="entry name" value="UbiA"/>
    <property type="match status" value="1"/>
</dbReference>
<gene>
    <name evidence="8 10" type="primary">menA</name>
    <name evidence="10" type="ORF">COY52_08620</name>
</gene>
<proteinExistence type="inferred from homology"/>
<feature type="transmembrane region" description="Helical" evidence="8">
    <location>
        <begin position="12"/>
        <end position="32"/>
    </location>
</feature>
<dbReference type="InterPro" id="IPR044878">
    <property type="entry name" value="UbiA_sf"/>
</dbReference>
<keyword evidence="2 8" id="KW-0474">Menaquinone biosynthesis</keyword>
<evidence type="ECO:0000256" key="2">
    <source>
        <dbReference type="ARBA" id="ARBA00022428"/>
    </source>
</evidence>
<keyword evidence="6 8" id="KW-1133">Transmembrane helix</keyword>
<comment type="caution">
    <text evidence="10">The sequence shown here is derived from an EMBL/GenBank/DDBJ whole genome shotgun (WGS) entry which is preliminary data.</text>
</comment>
<feature type="transmembrane region" description="Helical" evidence="8">
    <location>
        <begin position="226"/>
        <end position="243"/>
    </location>
</feature>
<dbReference type="PIRSF" id="PIRSF005355">
    <property type="entry name" value="UBIAD1"/>
    <property type="match status" value="1"/>
</dbReference>
<dbReference type="Gene3D" id="1.10.357.140">
    <property type="entry name" value="UbiA prenyltransferase"/>
    <property type="match status" value="1"/>
</dbReference>
<sequence>MFKKIKLFLEELRAPFFTASIITIILGTVIAWNKTRIIHWGYFFLTLVGGVLLQAGTNVANDYFDHKSGNDQVNKEYIRPFTGGSRLIQKGLLSPREVIFESVICIIAGSVIGVYLAYQRGMPILWFGLVGVISGFFYTAPPFYWAKRGIGELLVGLNYGVLMCLGAYYVQTQSIEWPPIIASIPVGLLISAVLYINEFPDYEADRAVGKTHLVVRLGREKAIKGYILQLVIAYVIIIMGVILKIIPVSALFVFLTLPLAVNAISTLKKYYAEPMKLFPANADTVKLHLFIGLILSGSFLL</sequence>
<evidence type="ECO:0000256" key="9">
    <source>
        <dbReference type="NCBIfam" id="TIGR00751"/>
    </source>
</evidence>
<protein>
    <recommendedName>
        <fullName evidence="8 9">1,4-dihydroxy-2-naphthoate octaprenyltransferase</fullName>
        <shortName evidence="8">DHNA-octaprenyltransferase</shortName>
        <ecNumber evidence="8 9">2.5.1.74</ecNumber>
    </recommendedName>
</protein>
<dbReference type="NCBIfam" id="TIGR00751">
    <property type="entry name" value="menA"/>
    <property type="match status" value="1"/>
</dbReference>
<dbReference type="InterPro" id="IPR004657">
    <property type="entry name" value="MenA"/>
</dbReference>
<dbReference type="GO" id="GO:0009234">
    <property type="term" value="P:menaquinone biosynthetic process"/>
    <property type="evidence" value="ECO:0007669"/>
    <property type="project" value="UniProtKB-UniRule"/>
</dbReference>
<comment type="pathway">
    <text evidence="8">Quinol/quinone metabolism; menaquinone biosynthesis; menaquinol from 1,4-dihydroxy-2-naphthoate: step 1/2.</text>
</comment>
<evidence type="ECO:0000256" key="5">
    <source>
        <dbReference type="ARBA" id="ARBA00022692"/>
    </source>
</evidence>
<dbReference type="InterPro" id="IPR000537">
    <property type="entry name" value="UbiA_prenyltransferase"/>
</dbReference>
<comment type="similarity">
    <text evidence="8">Belongs to the MenA family. Type 1 subfamily.</text>
</comment>
<dbReference type="CDD" id="cd13962">
    <property type="entry name" value="PT_UbiA_UBIAD1"/>
    <property type="match status" value="1"/>
</dbReference>
<reference evidence="11" key="1">
    <citation type="submission" date="2017-09" db="EMBL/GenBank/DDBJ databases">
        <title>Depth-based differentiation of microbial function through sediment-hosted aquifers and enrichment of novel symbionts in the deep terrestrial subsurface.</title>
        <authorList>
            <person name="Probst A.J."/>
            <person name="Ladd B."/>
            <person name="Jarett J.K."/>
            <person name="Geller-Mcgrath D.E."/>
            <person name="Sieber C.M.K."/>
            <person name="Emerson J.B."/>
            <person name="Anantharaman K."/>
            <person name="Thomas B.C."/>
            <person name="Malmstrom R."/>
            <person name="Stieglmeier M."/>
            <person name="Klingl A."/>
            <person name="Woyke T."/>
            <person name="Ryan C.M."/>
            <person name="Banfield J.F."/>
        </authorList>
    </citation>
    <scope>NUCLEOTIDE SEQUENCE [LARGE SCALE GENOMIC DNA]</scope>
</reference>
<dbReference type="AlphaFoldDB" id="A0A2M7S8R9"/>
<evidence type="ECO:0000256" key="1">
    <source>
        <dbReference type="ARBA" id="ARBA00004141"/>
    </source>
</evidence>
<feature type="transmembrane region" description="Helical" evidence="8">
    <location>
        <begin position="249"/>
        <end position="267"/>
    </location>
</feature>
<evidence type="ECO:0000256" key="4">
    <source>
        <dbReference type="ARBA" id="ARBA00022679"/>
    </source>
</evidence>
<feature type="transmembrane region" description="Helical" evidence="8">
    <location>
        <begin position="98"/>
        <end position="118"/>
    </location>
</feature>
<feature type="transmembrane region" description="Helical" evidence="8">
    <location>
        <begin position="38"/>
        <end position="60"/>
    </location>
</feature>
<dbReference type="UniPathway" id="UPA00079">
    <property type="reaction ID" value="UER00168"/>
</dbReference>
<dbReference type="GO" id="GO:0046428">
    <property type="term" value="F:1,4-dihydroxy-2-naphthoate polyprenyltransferase activity"/>
    <property type="evidence" value="ECO:0007669"/>
    <property type="project" value="UniProtKB-UniRule"/>
</dbReference>
<comment type="function">
    <text evidence="8">Conversion of 1,4-dihydroxy-2-naphthoate (DHNA) to demethylmenaquinone (DMK).</text>
</comment>
<dbReference type="EMBL" id="PFMR01000228">
    <property type="protein sequence ID" value="PIZ15880.1"/>
    <property type="molecule type" value="Genomic_DNA"/>
</dbReference>
<dbReference type="PANTHER" id="PTHR13929:SF0">
    <property type="entry name" value="UBIA PRENYLTRANSFERASE DOMAIN-CONTAINING PROTEIN 1"/>
    <property type="match status" value="1"/>
</dbReference>
<name>A0A2M7S8R9_9BACT</name>
<feature type="transmembrane region" description="Helical" evidence="8">
    <location>
        <begin position="153"/>
        <end position="171"/>
    </location>
</feature>
<dbReference type="GO" id="GO:0042371">
    <property type="term" value="P:vitamin K biosynthetic process"/>
    <property type="evidence" value="ECO:0007669"/>
    <property type="project" value="TreeGrafter"/>
</dbReference>
<keyword evidence="7 8" id="KW-0472">Membrane</keyword>
<dbReference type="GO" id="GO:0005886">
    <property type="term" value="C:plasma membrane"/>
    <property type="evidence" value="ECO:0007669"/>
    <property type="project" value="UniProtKB-SubCell"/>
</dbReference>
<feature type="transmembrane region" description="Helical" evidence="8">
    <location>
        <begin position="177"/>
        <end position="196"/>
    </location>
</feature>
<dbReference type="PANTHER" id="PTHR13929">
    <property type="entry name" value="1,4-DIHYDROXY-2-NAPHTHOATE OCTAPRENYLTRANSFERASE"/>
    <property type="match status" value="1"/>
</dbReference>
<organism evidence="10 11">
    <name type="scientific">Candidatus Desantisbacteria bacterium CG_4_10_14_0_8_um_filter_48_22</name>
    <dbReference type="NCBI Taxonomy" id="1974543"/>
    <lineage>
        <taxon>Bacteria</taxon>
        <taxon>Candidatus Desantisiibacteriota</taxon>
    </lineage>
</organism>
<evidence type="ECO:0000313" key="10">
    <source>
        <dbReference type="EMBL" id="PIZ15880.1"/>
    </source>
</evidence>
<dbReference type="HAMAP" id="MF_01937">
    <property type="entry name" value="MenA_1"/>
    <property type="match status" value="1"/>
</dbReference>
<accession>A0A2M7S8R9</accession>
<evidence type="ECO:0000313" key="11">
    <source>
        <dbReference type="Proteomes" id="UP000229307"/>
    </source>
</evidence>
<comment type="subcellular location">
    <subcellularLocation>
        <location evidence="8">Cell membrane</location>
        <topology evidence="8">Multi-pass membrane protein</topology>
    </subcellularLocation>
    <subcellularLocation>
        <location evidence="1">Membrane</location>
        <topology evidence="1">Multi-pass membrane protein</topology>
    </subcellularLocation>
</comment>
<evidence type="ECO:0000256" key="6">
    <source>
        <dbReference type="ARBA" id="ARBA00022989"/>
    </source>
</evidence>
<keyword evidence="3 8" id="KW-1003">Cell membrane</keyword>
<evidence type="ECO:0000256" key="7">
    <source>
        <dbReference type="ARBA" id="ARBA00023136"/>
    </source>
</evidence>
<dbReference type="InterPro" id="IPR026046">
    <property type="entry name" value="UBIAD1"/>
</dbReference>